<organism evidence="1 2">
    <name type="scientific">Bifidobacterium platyrrhinorum</name>
    <dbReference type="NCBI Taxonomy" id="2661628"/>
    <lineage>
        <taxon>Bacteria</taxon>
        <taxon>Bacillati</taxon>
        <taxon>Actinomycetota</taxon>
        <taxon>Actinomycetes</taxon>
        <taxon>Bifidobacteriales</taxon>
        <taxon>Bifidobacteriaceae</taxon>
        <taxon>Bifidobacterium</taxon>
    </lineage>
</organism>
<evidence type="ECO:0000313" key="2">
    <source>
        <dbReference type="Proteomes" id="UP000483293"/>
    </source>
</evidence>
<comment type="caution">
    <text evidence="1">The sequence shown here is derived from an EMBL/GenBank/DDBJ whole genome shotgun (WGS) entry which is preliminary data.</text>
</comment>
<dbReference type="Gene3D" id="3.40.960.10">
    <property type="entry name" value="VSR Endonuclease"/>
    <property type="match status" value="1"/>
</dbReference>
<evidence type="ECO:0000313" key="1">
    <source>
        <dbReference type="EMBL" id="NEG55128.1"/>
    </source>
</evidence>
<protein>
    <recommendedName>
        <fullName evidence="3">DUF559 domain-containing protein</fullName>
    </recommendedName>
</protein>
<dbReference type="EMBL" id="WHZV01000003">
    <property type="protein sequence ID" value="NEG55128.1"/>
    <property type="molecule type" value="Genomic_DNA"/>
</dbReference>
<gene>
    <name evidence="1" type="ORF">GFD21_04945</name>
</gene>
<dbReference type="SUPFAM" id="SSF52980">
    <property type="entry name" value="Restriction endonuclease-like"/>
    <property type="match status" value="1"/>
</dbReference>
<proteinExistence type="predicted"/>
<reference evidence="1 2" key="1">
    <citation type="submission" date="2019-10" db="EMBL/GenBank/DDBJ databases">
        <title>Bifidobacterium from non-human primates.</title>
        <authorList>
            <person name="Modesto M."/>
        </authorList>
    </citation>
    <scope>NUCLEOTIDE SEQUENCE [LARGE SCALE GENOMIC DNA]</scope>
    <source>
        <strain evidence="1 2">SMA15</strain>
    </source>
</reference>
<dbReference type="AlphaFoldDB" id="A0A6L9SRN6"/>
<name>A0A6L9SRN6_9BIFI</name>
<sequence>MREGLAQRKRDVVRRCTEAAKTTGHKLMFGMTTSLMLQSVPIPSECDLDTAVLHTVSSNKQRRVRKRGIPTQPHVWRPLVDSEPVRINRHVYALDLMHTWAQLAMHLPFEELVVLGDAIITASARANGRDAEHIRADLAAFVTGLAPFRGKRSCIAACRYIMAGVDSPMESRSRLSLLKHGLPCPQPGYTVPGAMFASGTSMMLDMAWPQYRVAVEYDGDQHRTDKAQWRRDQEKRDRLQNHGWVLRIATAATLANADTRADHAFGVARQLMLRGARFTFQPVERSLQ</sequence>
<evidence type="ECO:0008006" key="3">
    <source>
        <dbReference type="Google" id="ProtNLM"/>
    </source>
</evidence>
<accession>A0A6L9SRN6</accession>
<dbReference type="InterPro" id="IPR011335">
    <property type="entry name" value="Restrct_endonuc-II-like"/>
</dbReference>
<keyword evidence="2" id="KW-1185">Reference proteome</keyword>
<dbReference type="Proteomes" id="UP000483293">
    <property type="component" value="Unassembled WGS sequence"/>
</dbReference>